<sequence length="362" mass="41422">MDKRKRDSNSPPSSSSRENHLAKRAREDSPDVVSTDKERQDERLIPSERPLVKSQLSLSDRRWLFIIGPDVPPEDQSSAYTISGWRAFVDAMAINISEGNSDMYDGHLNLFIACANVFNCSPISLLSPLQGLYCDAPTSDQTSDDGAVSLWSQTPIRLLTQILTHPVLRGNKYHLATILQYAVILRTDDRRPWVMALQYPTPGGTLADLQRRIEATKKVDGLLTRSVRDLHRFARATNFFMESSVLSDIMYSLERTIERPATPDHGTREHLGVPLYQVTAGDIDRVNYAISASELNGIYSLPTTDECYRQFLENTKMSDDEPDFTQLAEFYYRTWHYEQRKVDSSIRRNMYESINRYKRTLP</sequence>
<reference evidence="2" key="2">
    <citation type="submission" date="2020-05" db="EMBL/GenBank/DDBJ databases">
        <authorList>
            <person name="Kim H.-S."/>
            <person name="Proctor R.H."/>
            <person name="Brown D.W."/>
        </authorList>
    </citation>
    <scope>NUCLEOTIDE SEQUENCE</scope>
    <source>
        <strain evidence="2">NRRL 45417</strain>
    </source>
</reference>
<dbReference type="OrthoDB" id="4754366at2759"/>
<reference evidence="2" key="1">
    <citation type="journal article" date="2020" name="BMC Genomics">
        <title>Correction to: Identification and distribution of gene clusters required for synthesis of sphingolipid metabolism inhibitors in diverse species of the filamentous fungus Fusarium.</title>
        <authorList>
            <person name="Kim H.S."/>
            <person name="Lohmar J.M."/>
            <person name="Busman M."/>
            <person name="Brown D.W."/>
            <person name="Naumann T.A."/>
            <person name="Divon H.H."/>
            <person name="Lysoe E."/>
            <person name="Uhlig S."/>
            <person name="Proctor R.H."/>
        </authorList>
    </citation>
    <scope>NUCLEOTIDE SEQUENCE</scope>
    <source>
        <strain evidence="2">NRRL 45417</strain>
    </source>
</reference>
<proteinExistence type="predicted"/>
<evidence type="ECO:0000256" key="1">
    <source>
        <dbReference type="SAM" id="MobiDB-lite"/>
    </source>
</evidence>
<dbReference type="EMBL" id="JABFAI010000388">
    <property type="protein sequence ID" value="KAF4944989.1"/>
    <property type="molecule type" value="Genomic_DNA"/>
</dbReference>
<name>A0A8H4WPE3_9HYPO</name>
<feature type="region of interest" description="Disordered" evidence="1">
    <location>
        <begin position="1"/>
        <end position="42"/>
    </location>
</feature>
<evidence type="ECO:0000313" key="3">
    <source>
        <dbReference type="Proteomes" id="UP000604273"/>
    </source>
</evidence>
<accession>A0A8H4WPE3</accession>
<feature type="compositionally biased region" description="Basic and acidic residues" evidence="1">
    <location>
        <begin position="17"/>
        <end position="42"/>
    </location>
</feature>
<dbReference type="Proteomes" id="UP000604273">
    <property type="component" value="Unassembled WGS sequence"/>
</dbReference>
<comment type="caution">
    <text evidence="2">The sequence shown here is derived from an EMBL/GenBank/DDBJ whole genome shotgun (WGS) entry which is preliminary data.</text>
</comment>
<gene>
    <name evidence="2" type="ORF">FGADI_12248</name>
</gene>
<dbReference type="AlphaFoldDB" id="A0A8H4WPE3"/>
<organism evidence="2 3">
    <name type="scientific">Fusarium gaditjirri</name>
    <dbReference type="NCBI Taxonomy" id="282569"/>
    <lineage>
        <taxon>Eukaryota</taxon>
        <taxon>Fungi</taxon>
        <taxon>Dikarya</taxon>
        <taxon>Ascomycota</taxon>
        <taxon>Pezizomycotina</taxon>
        <taxon>Sordariomycetes</taxon>
        <taxon>Hypocreomycetidae</taxon>
        <taxon>Hypocreales</taxon>
        <taxon>Nectriaceae</taxon>
        <taxon>Fusarium</taxon>
        <taxon>Fusarium nisikadoi species complex</taxon>
    </lineage>
</organism>
<evidence type="ECO:0000313" key="2">
    <source>
        <dbReference type="EMBL" id="KAF4944989.1"/>
    </source>
</evidence>
<keyword evidence="3" id="KW-1185">Reference proteome</keyword>
<protein>
    <submittedName>
        <fullName evidence="2">Uncharacterized protein</fullName>
    </submittedName>
</protein>